<name>A0ABZ1BKS8_9FIRM</name>
<evidence type="ECO:0008006" key="4">
    <source>
        <dbReference type="Google" id="ProtNLM"/>
    </source>
</evidence>
<protein>
    <recommendedName>
        <fullName evidence="4">Heat induced stress protein YflT</fullName>
    </recommendedName>
</protein>
<evidence type="ECO:0000313" key="3">
    <source>
        <dbReference type="Proteomes" id="UP001333102"/>
    </source>
</evidence>
<accession>A0ABZ1BKS8</accession>
<dbReference type="RefSeq" id="WP_324667680.1">
    <property type="nucleotide sequence ID" value="NZ_CP141614.1"/>
</dbReference>
<organism evidence="2 3">
    <name type="scientific">Geochorda subterranea</name>
    <dbReference type="NCBI Taxonomy" id="3109564"/>
    <lineage>
        <taxon>Bacteria</taxon>
        <taxon>Bacillati</taxon>
        <taxon>Bacillota</taxon>
        <taxon>Limnochordia</taxon>
        <taxon>Limnochordales</taxon>
        <taxon>Geochordaceae</taxon>
        <taxon>Geochorda</taxon>
    </lineage>
</organism>
<proteinExistence type="predicted"/>
<evidence type="ECO:0000313" key="2">
    <source>
        <dbReference type="EMBL" id="WRP13435.1"/>
    </source>
</evidence>
<dbReference type="PANTHER" id="PTHR36109:SF2">
    <property type="entry name" value="MEMBRANE PROTEIN"/>
    <property type="match status" value="1"/>
</dbReference>
<reference evidence="3" key="1">
    <citation type="submission" date="2023-12" db="EMBL/GenBank/DDBJ databases">
        <title>Novel isolates from deep terrestrial aquifers shed light on the physiology and ecology of the class Limnochordia.</title>
        <authorList>
            <person name="Karnachuk O.V."/>
            <person name="Lukina A.P."/>
            <person name="Avakyan M.R."/>
            <person name="Kadnikov V."/>
            <person name="Begmatov S."/>
            <person name="Beletsky A.V."/>
            <person name="Mardanov A.V."/>
            <person name="Ravin N.V."/>
        </authorList>
    </citation>
    <scope>NUCLEOTIDE SEQUENCE [LARGE SCALE GENOMIC DNA]</scope>
    <source>
        <strain evidence="3">LN</strain>
    </source>
</reference>
<evidence type="ECO:0000256" key="1">
    <source>
        <dbReference type="SAM" id="MobiDB-lite"/>
    </source>
</evidence>
<gene>
    <name evidence="2" type="ORF">VLY81_08210</name>
</gene>
<sequence>MATVIGVFDTRDRCEQAVRSLRQRGFRENEISVLARGQQRRGAAGGRDDAEAGVDVGEGVTWGGTLGGLAGLLAGIGALTIPGVGPVVAAGPLAATLGGAVTGGVAGGLLDLGIPEDRGRAIEEDLKAGKMLAVVQTGSDRLEEASQVLRDEGANRVEAHVGSGRAARMAKGQGDGNAGR</sequence>
<feature type="region of interest" description="Disordered" evidence="1">
    <location>
        <begin position="161"/>
        <end position="180"/>
    </location>
</feature>
<dbReference type="InterPro" id="IPR052948">
    <property type="entry name" value="Low_temp-induced_all0457"/>
</dbReference>
<dbReference type="EMBL" id="CP141614">
    <property type="protein sequence ID" value="WRP13435.1"/>
    <property type="molecule type" value="Genomic_DNA"/>
</dbReference>
<dbReference type="PANTHER" id="PTHR36109">
    <property type="entry name" value="MEMBRANE PROTEIN-RELATED"/>
    <property type="match status" value="1"/>
</dbReference>
<dbReference type="Proteomes" id="UP001333102">
    <property type="component" value="Chromosome"/>
</dbReference>
<keyword evidence="3" id="KW-1185">Reference proteome</keyword>